<dbReference type="PANTHER" id="PTHR40277:SF1">
    <property type="entry name" value="BLL5419 PROTEIN"/>
    <property type="match status" value="1"/>
</dbReference>
<feature type="transmembrane region" description="Helical" evidence="6">
    <location>
        <begin position="217"/>
        <end position="239"/>
    </location>
</feature>
<evidence type="ECO:0000313" key="7">
    <source>
        <dbReference type="EMBL" id="MEA9356751.1"/>
    </source>
</evidence>
<keyword evidence="5 6" id="KW-0472">Membrane</keyword>
<keyword evidence="4 6" id="KW-1133">Transmembrane helix</keyword>
<accession>A0ABU5VUL9</accession>
<comment type="subcellular location">
    <subcellularLocation>
        <location evidence="1">Cell membrane</location>
        <topology evidence="1">Multi-pass membrane protein</topology>
    </subcellularLocation>
</comment>
<keyword evidence="8" id="KW-1185">Reference proteome</keyword>
<reference evidence="7 8" key="1">
    <citation type="submission" date="2023-11" db="EMBL/GenBank/DDBJ databases">
        <title>A Novel Polar Bacteriovorax (B. antarcticus) Isolated from the Biocrust in Antarctica.</title>
        <authorList>
            <person name="Mun W."/>
            <person name="Choi S.Y."/>
            <person name="Mitchell R.J."/>
        </authorList>
    </citation>
    <scope>NUCLEOTIDE SEQUENCE [LARGE SCALE GENOMIC DNA]</scope>
    <source>
        <strain evidence="7 8">PP10</strain>
    </source>
</reference>
<feature type="transmembrane region" description="Helical" evidence="6">
    <location>
        <begin position="113"/>
        <end position="139"/>
    </location>
</feature>
<evidence type="ECO:0000256" key="2">
    <source>
        <dbReference type="ARBA" id="ARBA00022475"/>
    </source>
</evidence>
<dbReference type="PANTHER" id="PTHR40277">
    <property type="entry name" value="BLL5419 PROTEIN"/>
    <property type="match status" value="1"/>
</dbReference>
<feature type="transmembrane region" description="Helical" evidence="6">
    <location>
        <begin position="287"/>
        <end position="311"/>
    </location>
</feature>
<sequence length="319" mass="35884">MLKTFLKFSFALVLCYWLFKNGKLDFSLLSQAFHLGYLWIWGVILLVSRLLFCPLRFKILLDTKSKTPVPYLKVFAFDAIGNLFSVILPGAAAGDVVRFFYYKNVSSEVTSGMIAAFLTIDRLIGLMGLMGLAIAVTAFNYTSFIQLSPQLVSLFIINAAVFIFLCIFMFFIFSKWFPKKKIESILAKCLHRWPKALVILTDILNIELGFSNFIKCFILSVLNQTFVVAGFWLLISPFIPESTSFLKVFTILPIGFIGSSLPIAPAGLGVGHVLFDNLFRLIQIDNGASLFNIFFVVNIFVCLLGLIPYLIVRAESHDK</sequence>
<protein>
    <submittedName>
        <fullName evidence="7">Lysylphosphatidylglycerol synthase transmembrane domain-containing protein</fullName>
    </submittedName>
</protein>
<keyword evidence="3 6" id="KW-0812">Transmembrane</keyword>
<evidence type="ECO:0000256" key="6">
    <source>
        <dbReference type="SAM" id="Phobius"/>
    </source>
</evidence>
<dbReference type="RefSeq" id="WP_323576647.1">
    <property type="nucleotide sequence ID" value="NZ_JAYGJQ010000002.1"/>
</dbReference>
<organism evidence="7 8">
    <name type="scientific">Bacteriovorax antarcticus</name>
    <dbReference type="NCBI Taxonomy" id="3088717"/>
    <lineage>
        <taxon>Bacteria</taxon>
        <taxon>Pseudomonadati</taxon>
        <taxon>Bdellovibrionota</taxon>
        <taxon>Bacteriovoracia</taxon>
        <taxon>Bacteriovoracales</taxon>
        <taxon>Bacteriovoracaceae</taxon>
        <taxon>Bacteriovorax</taxon>
    </lineage>
</organism>
<comment type="caution">
    <text evidence="7">The sequence shown here is derived from an EMBL/GenBank/DDBJ whole genome shotgun (WGS) entry which is preliminary data.</text>
</comment>
<feature type="transmembrane region" description="Helical" evidence="6">
    <location>
        <begin position="251"/>
        <end position="275"/>
    </location>
</feature>
<evidence type="ECO:0000256" key="3">
    <source>
        <dbReference type="ARBA" id="ARBA00022692"/>
    </source>
</evidence>
<name>A0ABU5VUL9_9BACT</name>
<keyword evidence="2" id="KW-1003">Cell membrane</keyword>
<dbReference type="InterPro" id="IPR022791">
    <property type="entry name" value="L-PG_synthase/AglD"/>
</dbReference>
<evidence type="ECO:0000256" key="4">
    <source>
        <dbReference type="ARBA" id="ARBA00022989"/>
    </source>
</evidence>
<feature type="transmembrane region" description="Helical" evidence="6">
    <location>
        <begin position="34"/>
        <end position="53"/>
    </location>
</feature>
<proteinExistence type="predicted"/>
<evidence type="ECO:0000256" key="5">
    <source>
        <dbReference type="ARBA" id="ARBA00023136"/>
    </source>
</evidence>
<feature type="transmembrane region" description="Helical" evidence="6">
    <location>
        <begin position="151"/>
        <end position="173"/>
    </location>
</feature>
<dbReference type="Proteomes" id="UP001302274">
    <property type="component" value="Unassembled WGS sequence"/>
</dbReference>
<evidence type="ECO:0000313" key="8">
    <source>
        <dbReference type="Proteomes" id="UP001302274"/>
    </source>
</evidence>
<dbReference type="EMBL" id="JAYGJQ010000002">
    <property type="protein sequence ID" value="MEA9356751.1"/>
    <property type="molecule type" value="Genomic_DNA"/>
</dbReference>
<evidence type="ECO:0000256" key="1">
    <source>
        <dbReference type="ARBA" id="ARBA00004651"/>
    </source>
</evidence>
<feature type="transmembrane region" description="Helical" evidence="6">
    <location>
        <begin position="74"/>
        <end position="93"/>
    </location>
</feature>
<dbReference type="Pfam" id="PF03706">
    <property type="entry name" value="LPG_synthase_TM"/>
    <property type="match status" value="1"/>
</dbReference>
<gene>
    <name evidence="7" type="ORF">SHI21_11070</name>
</gene>